<dbReference type="InterPro" id="IPR003772">
    <property type="entry name" value="YceD"/>
</dbReference>
<dbReference type="AlphaFoldDB" id="A0A9D2MS81"/>
<evidence type="ECO:0000313" key="2">
    <source>
        <dbReference type="Proteomes" id="UP000886883"/>
    </source>
</evidence>
<dbReference type="EMBL" id="DWXE01000014">
    <property type="protein sequence ID" value="HJB90670.1"/>
    <property type="molecule type" value="Genomic_DNA"/>
</dbReference>
<reference evidence="1" key="2">
    <citation type="submission" date="2021-04" db="EMBL/GenBank/DDBJ databases">
        <authorList>
            <person name="Gilroy R."/>
        </authorList>
    </citation>
    <scope>NUCLEOTIDE SEQUENCE</scope>
    <source>
        <strain evidence="1">USAMLcec3-2134</strain>
    </source>
</reference>
<reference evidence="1" key="1">
    <citation type="journal article" date="2021" name="PeerJ">
        <title>Extensive microbial diversity within the chicken gut microbiome revealed by metagenomics and culture.</title>
        <authorList>
            <person name="Gilroy R."/>
            <person name="Ravi A."/>
            <person name="Getino M."/>
            <person name="Pursley I."/>
            <person name="Horton D.L."/>
            <person name="Alikhan N.F."/>
            <person name="Baker D."/>
            <person name="Gharbi K."/>
            <person name="Hall N."/>
            <person name="Watson M."/>
            <person name="Adriaenssens E.M."/>
            <person name="Foster-Nyarko E."/>
            <person name="Jarju S."/>
            <person name="Secka A."/>
            <person name="Antonio M."/>
            <person name="Oren A."/>
            <person name="Chaudhuri R.R."/>
            <person name="La Ragione R."/>
            <person name="Hildebrand F."/>
            <person name="Pallen M.J."/>
        </authorList>
    </citation>
    <scope>NUCLEOTIDE SEQUENCE</scope>
    <source>
        <strain evidence="1">USAMLcec3-2134</strain>
    </source>
</reference>
<accession>A0A9D2MS81</accession>
<dbReference type="Pfam" id="PF02620">
    <property type="entry name" value="YceD"/>
    <property type="match status" value="1"/>
</dbReference>
<dbReference type="Proteomes" id="UP000886883">
    <property type="component" value="Unassembled WGS sequence"/>
</dbReference>
<organism evidence="1 2">
    <name type="scientific">Candidatus Eisenbergiella merdigallinarum</name>
    <dbReference type="NCBI Taxonomy" id="2838552"/>
    <lineage>
        <taxon>Bacteria</taxon>
        <taxon>Bacillati</taxon>
        <taxon>Bacillota</taxon>
        <taxon>Clostridia</taxon>
        <taxon>Lachnospirales</taxon>
        <taxon>Lachnospiraceae</taxon>
        <taxon>Eisenbergiella</taxon>
    </lineage>
</organism>
<comment type="caution">
    <text evidence="1">The sequence shown here is derived from an EMBL/GenBank/DDBJ whole genome shotgun (WGS) entry which is preliminary data.</text>
</comment>
<proteinExistence type="predicted"/>
<name>A0A9D2MS81_9FIRM</name>
<gene>
    <name evidence="1" type="ORF">H9763_04280</name>
</gene>
<protein>
    <submittedName>
        <fullName evidence="1">DUF177 domain-containing protein</fullName>
    </submittedName>
</protein>
<evidence type="ECO:0000313" key="1">
    <source>
        <dbReference type="EMBL" id="HJB90670.1"/>
    </source>
</evidence>
<sequence>MLVNVTDVFTSEGRTVEKEIPVAFTQVEHEGISYPVRECAAFSLRLTNTAPGKALAEVSGRLTAAIPCDRCLSEVEYPFFLQIARELAAPDRASQEELEEQDAFMEGYSLDTDRLIENEIMTSWPMKVLCRPDCRGLCPVCGKDLNAGACDCDPFVPDPRMAAIMDVFNANKEV</sequence>